<keyword evidence="2" id="KW-1185">Reference proteome</keyword>
<dbReference type="EMBL" id="JAQFWQ010000012">
    <property type="protein sequence ID" value="MDA2810276.1"/>
    <property type="molecule type" value="Genomic_DNA"/>
</dbReference>
<dbReference type="Proteomes" id="UP001527866">
    <property type="component" value="Unassembled WGS sequence"/>
</dbReference>
<gene>
    <name evidence="1" type="ORF">O4J56_06455</name>
</gene>
<dbReference type="InterPro" id="IPR015315">
    <property type="entry name" value="DUF1963"/>
</dbReference>
<dbReference type="Pfam" id="PF09234">
    <property type="entry name" value="DUF1963"/>
    <property type="match status" value="1"/>
</dbReference>
<protein>
    <submittedName>
        <fullName evidence="1">DUF1963 domain-containing protein</fullName>
    </submittedName>
</protein>
<proteinExistence type="predicted"/>
<organism evidence="1 2">
    <name type="scientific">Nocardiopsis endophytica</name>
    <dbReference type="NCBI Taxonomy" id="3018445"/>
    <lineage>
        <taxon>Bacteria</taxon>
        <taxon>Bacillati</taxon>
        <taxon>Actinomycetota</taxon>
        <taxon>Actinomycetes</taxon>
        <taxon>Streptosporangiales</taxon>
        <taxon>Nocardiopsidaceae</taxon>
        <taxon>Nocardiopsis</taxon>
    </lineage>
</organism>
<sequence>MRHDDFRDRFRRLCVDQLGPSMGPRVAALLRNGYTLHATELGQAPTGRCRLGGPALLDPGHAWPESEDGPMTLLAVMDLDALAPGLNVALPEGAGVLNFFFAGDGDNFDTYSGDFVFVFEDEWDWKVVPAATDTAVQVAPPPTALALPARPLRAEPVLALPDPESAFERHKQDPEEFTVWKAFVQVAARLQEIVDAGPDPEAWPFLNVPQAFVEDMVYGHRAFGWPWSMPGDPWPDEHRVLLLQLDSLDDLRWANGGTVTFDVDAAGLREGDFSRVDCYIAWC</sequence>
<dbReference type="Gene3D" id="2.30.320.10">
    <property type="entry name" value="YwqG-like"/>
    <property type="match status" value="1"/>
</dbReference>
<name>A0ABT4U0R8_9ACTN</name>
<dbReference type="RefSeq" id="WP_270684323.1">
    <property type="nucleotide sequence ID" value="NZ_JAQFWQ010000012.1"/>
</dbReference>
<dbReference type="SUPFAM" id="SSF103032">
    <property type="entry name" value="Hypothetical protein YwqG"/>
    <property type="match status" value="1"/>
</dbReference>
<comment type="caution">
    <text evidence="1">The sequence shown here is derived from an EMBL/GenBank/DDBJ whole genome shotgun (WGS) entry which is preliminary data.</text>
</comment>
<evidence type="ECO:0000313" key="1">
    <source>
        <dbReference type="EMBL" id="MDA2810276.1"/>
    </source>
</evidence>
<accession>A0ABT4U0R8</accession>
<reference evidence="1 2" key="1">
    <citation type="submission" date="2023-01" db="EMBL/GenBank/DDBJ databases">
        <title>Draft genome sequence of Nocardiopsis sp. RSe5-2 isolated from halophytes.</title>
        <authorList>
            <person name="Duangmal K."/>
            <person name="Chantavorakit T."/>
        </authorList>
    </citation>
    <scope>NUCLEOTIDE SEQUENCE [LARGE SCALE GENOMIC DNA]</scope>
    <source>
        <strain evidence="1 2">RSe5-2</strain>
    </source>
</reference>
<dbReference type="InterPro" id="IPR035948">
    <property type="entry name" value="YwqG-like_sf"/>
</dbReference>
<evidence type="ECO:0000313" key="2">
    <source>
        <dbReference type="Proteomes" id="UP001527866"/>
    </source>
</evidence>